<dbReference type="Gene3D" id="1.10.10.60">
    <property type="entry name" value="Homeodomain-like"/>
    <property type="match status" value="1"/>
</dbReference>
<dbReference type="SUPFAM" id="SSF46689">
    <property type="entry name" value="Homeodomain-like"/>
    <property type="match status" value="2"/>
</dbReference>
<dbReference type="InterPro" id="IPR011257">
    <property type="entry name" value="DNA_glycosylase"/>
</dbReference>
<dbReference type="InterPro" id="IPR003265">
    <property type="entry name" value="HhH-GPD_domain"/>
</dbReference>
<dbReference type="Pfam" id="PF12833">
    <property type="entry name" value="HTH_18"/>
    <property type="match status" value="1"/>
</dbReference>
<keyword evidence="9" id="KW-0805">Transcription regulation</keyword>
<comment type="caution">
    <text evidence="15">The sequence shown here is derived from an EMBL/GenBank/DDBJ whole genome shotgun (WGS) entry which is preliminary data.</text>
</comment>
<keyword evidence="15" id="KW-0326">Glycosidase</keyword>
<dbReference type="Gene3D" id="3.30.310.20">
    <property type="entry name" value="DNA-3-methyladenine glycosylase AlkA, N-terminal domain"/>
    <property type="match status" value="1"/>
</dbReference>
<accession>A0ABT1G7F8</accession>
<dbReference type="InterPro" id="IPR018060">
    <property type="entry name" value="HTH_AraC"/>
</dbReference>
<evidence type="ECO:0000313" key="15">
    <source>
        <dbReference type="EMBL" id="MCP1727244.1"/>
    </source>
</evidence>
<dbReference type="InterPro" id="IPR037046">
    <property type="entry name" value="AlkA_N_sf"/>
</dbReference>
<dbReference type="PROSITE" id="PS00041">
    <property type="entry name" value="HTH_ARAC_FAMILY_1"/>
    <property type="match status" value="1"/>
</dbReference>
<evidence type="ECO:0000259" key="14">
    <source>
        <dbReference type="PROSITE" id="PS01124"/>
    </source>
</evidence>
<dbReference type="PROSITE" id="PS01124">
    <property type="entry name" value="HTH_ARAC_FAMILY_2"/>
    <property type="match status" value="1"/>
</dbReference>
<dbReference type="RefSeq" id="WP_253446848.1">
    <property type="nucleotide sequence ID" value="NZ_JALJYF010000001.1"/>
</dbReference>
<evidence type="ECO:0000256" key="8">
    <source>
        <dbReference type="ARBA" id="ARBA00022833"/>
    </source>
</evidence>
<evidence type="ECO:0000256" key="13">
    <source>
        <dbReference type="ARBA" id="ARBA00023204"/>
    </source>
</evidence>
<dbReference type="Gene3D" id="1.10.1670.10">
    <property type="entry name" value="Helix-hairpin-Helix base-excision DNA repair enzymes (C-terminal)"/>
    <property type="match status" value="1"/>
</dbReference>
<feature type="domain" description="HTH araC/xylS-type" evidence="14">
    <location>
        <begin position="87"/>
        <end position="185"/>
    </location>
</feature>
<comment type="catalytic activity">
    <reaction evidence="1">
        <text>Hydrolysis of alkylated DNA, releasing 3-methyladenine, 3-methylguanine, 7-methylguanine and 7-methyladenine.</text>
        <dbReference type="EC" id="3.2.2.21"/>
    </reaction>
</comment>
<dbReference type="Pfam" id="PF02805">
    <property type="entry name" value="Ada_Zn_binding"/>
    <property type="match status" value="1"/>
</dbReference>
<keyword evidence="6" id="KW-0479">Metal-binding</keyword>
<keyword evidence="4" id="KW-0489">Methyltransferase</keyword>
<dbReference type="GO" id="GO:0003905">
    <property type="term" value="F:alkylbase DNA N-glycosylase activity"/>
    <property type="evidence" value="ECO:0007669"/>
    <property type="project" value="UniProtKB-EC"/>
</dbReference>
<sequence>MKLSAAICERARQSRDARFDGRFFIAVVTTRVFCRPTCPVQPPLAKNVRFYSTAAAALAAGFRPCLRCLPELAPGNRMATSGPALVRHALKRIDDGYLDDGTVADLAAELQVTPRHLTRLFEQHVGASPHRVAHTRRLLFAKHLLDESTLSIAEIAYASGFGSLRRFNSVVKATWQRTPGALRRHRAVAGGHESIRLRLGYRPPFDWAGLLDFFAGRAIPGVESVADGCYRRSFRLDGQVGGFSVAPAGGDGHALELHARIPDIRLLPELVTRVRRMFDLDADLLAVASVLGRDPLLSPVMKRHAGIRVPGAWDPFEIAVRAILGQQISVAAARTLASRLVAEFGEALDDAPAQEPDRLFPVPACLADARLESLGVVGTRAEAIRRLAQEVADGRIDFSRPDVASRLVALPGIGDWTAQYIGMRSGHDPDAFPAADLGLLRGAEEGERMTPARLRRRAEDWRPWRAYAAICLWRRYTAMTSGGN</sequence>
<dbReference type="Gene3D" id="1.10.340.30">
    <property type="entry name" value="Hypothetical protein, domain 2"/>
    <property type="match status" value="1"/>
</dbReference>
<proteinExistence type="predicted"/>
<dbReference type="InterPro" id="IPR010316">
    <property type="entry name" value="AlkA_N"/>
</dbReference>
<keyword evidence="11" id="KW-0010">Activator</keyword>
<evidence type="ECO:0000256" key="6">
    <source>
        <dbReference type="ARBA" id="ARBA00022723"/>
    </source>
</evidence>
<keyword evidence="5" id="KW-0808">Transferase</keyword>
<keyword evidence="10" id="KW-0238">DNA-binding</keyword>
<dbReference type="InterPro" id="IPR035451">
    <property type="entry name" value="Ada-like_dom_sf"/>
</dbReference>
<dbReference type="Pfam" id="PF00730">
    <property type="entry name" value="HhH-GPD"/>
    <property type="match status" value="1"/>
</dbReference>
<dbReference type="InterPro" id="IPR009057">
    <property type="entry name" value="Homeodomain-like_sf"/>
</dbReference>
<dbReference type="PANTHER" id="PTHR43003">
    <property type="entry name" value="DNA-3-METHYLADENINE GLYCOSYLASE"/>
    <property type="match status" value="1"/>
</dbReference>
<keyword evidence="7" id="KW-0227">DNA damage</keyword>
<evidence type="ECO:0000256" key="2">
    <source>
        <dbReference type="ARBA" id="ARBA00001947"/>
    </source>
</evidence>
<evidence type="ECO:0000256" key="3">
    <source>
        <dbReference type="ARBA" id="ARBA00012000"/>
    </source>
</evidence>
<evidence type="ECO:0000256" key="5">
    <source>
        <dbReference type="ARBA" id="ARBA00022679"/>
    </source>
</evidence>
<dbReference type="SMART" id="SM00478">
    <property type="entry name" value="ENDO3c"/>
    <property type="match status" value="1"/>
</dbReference>
<keyword evidence="12" id="KW-0804">Transcription</keyword>
<evidence type="ECO:0000256" key="4">
    <source>
        <dbReference type="ARBA" id="ARBA00022603"/>
    </source>
</evidence>
<dbReference type="Pfam" id="PF06029">
    <property type="entry name" value="AlkA_N"/>
    <property type="match status" value="1"/>
</dbReference>
<dbReference type="SUPFAM" id="SSF55945">
    <property type="entry name" value="TATA-box binding protein-like"/>
    <property type="match status" value="1"/>
</dbReference>
<protein>
    <recommendedName>
        <fullName evidence="3">DNA-3-methyladenine glycosylase II</fullName>
        <ecNumber evidence="3">3.2.2.21</ecNumber>
    </recommendedName>
</protein>
<dbReference type="SUPFAM" id="SSF57884">
    <property type="entry name" value="Ada DNA repair protein, N-terminal domain (N-Ada 10)"/>
    <property type="match status" value="1"/>
</dbReference>
<evidence type="ECO:0000256" key="9">
    <source>
        <dbReference type="ARBA" id="ARBA00023015"/>
    </source>
</evidence>
<comment type="cofactor">
    <cofactor evidence="2">
        <name>Zn(2+)</name>
        <dbReference type="ChEBI" id="CHEBI:29105"/>
    </cofactor>
</comment>
<name>A0ABT1G7F8_9GAMM</name>
<reference evidence="15 16" key="1">
    <citation type="submission" date="2022-03" db="EMBL/GenBank/DDBJ databases">
        <title>Genomic Encyclopedia of Type Strains, Phase III (KMG-III): the genomes of soil and plant-associated and newly described type strains.</title>
        <authorList>
            <person name="Whitman W."/>
        </authorList>
    </citation>
    <scope>NUCLEOTIDE SEQUENCE [LARGE SCALE GENOMIC DNA]</scope>
    <source>
        <strain evidence="15 16">BSker1</strain>
    </source>
</reference>
<dbReference type="CDD" id="cd00056">
    <property type="entry name" value="ENDO3c"/>
    <property type="match status" value="1"/>
</dbReference>
<keyword evidence="16" id="KW-1185">Reference proteome</keyword>
<evidence type="ECO:0000256" key="1">
    <source>
        <dbReference type="ARBA" id="ARBA00000086"/>
    </source>
</evidence>
<dbReference type="PANTHER" id="PTHR43003:SF13">
    <property type="entry name" value="DNA-3-METHYLADENINE GLYCOSYLASE 2"/>
    <property type="match status" value="1"/>
</dbReference>
<organism evidence="15 16">
    <name type="scientific">Natronospira proteinivora</name>
    <dbReference type="NCBI Taxonomy" id="1807133"/>
    <lineage>
        <taxon>Bacteria</taxon>
        <taxon>Pseudomonadati</taxon>
        <taxon>Pseudomonadota</taxon>
        <taxon>Gammaproteobacteria</taxon>
        <taxon>Natronospirales</taxon>
        <taxon>Natronospiraceae</taxon>
        <taxon>Natronospira</taxon>
    </lineage>
</organism>
<dbReference type="InterPro" id="IPR051912">
    <property type="entry name" value="Alkylbase_DNA_Glycosylase/TA"/>
</dbReference>
<dbReference type="Proteomes" id="UP001523550">
    <property type="component" value="Unassembled WGS sequence"/>
</dbReference>
<dbReference type="Gene3D" id="3.40.10.10">
    <property type="entry name" value="DNA Methylphosphotriester Repair Domain"/>
    <property type="match status" value="1"/>
</dbReference>
<evidence type="ECO:0000256" key="10">
    <source>
        <dbReference type="ARBA" id="ARBA00023125"/>
    </source>
</evidence>
<evidence type="ECO:0000256" key="12">
    <source>
        <dbReference type="ARBA" id="ARBA00023163"/>
    </source>
</evidence>
<dbReference type="InterPro" id="IPR004026">
    <property type="entry name" value="Ada_DNA_repair_Zn-bd"/>
</dbReference>
<dbReference type="SUPFAM" id="SSF48150">
    <property type="entry name" value="DNA-glycosylase"/>
    <property type="match status" value="1"/>
</dbReference>
<dbReference type="EMBL" id="JALJYF010000001">
    <property type="protein sequence ID" value="MCP1727244.1"/>
    <property type="molecule type" value="Genomic_DNA"/>
</dbReference>
<evidence type="ECO:0000256" key="11">
    <source>
        <dbReference type="ARBA" id="ARBA00023159"/>
    </source>
</evidence>
<evidence type="ECO:0000256" key="7">
    <source>
        <dbReference type="ARBA" id="ARBA00022763"/>
    </source>
</evidence>
<dbReference type="EC" id="3.2.2.21" evidence="3"/>
<gene>
    <name evidence="15" type="ORF">J2T60_001209</name>
</gene>
<evidence type="ECO:0000313" key="16">
    <source>
        <dbReference type="Proteomes" id="UP001523550"/>
    </source>
</evidence>
<keyword evidence="15" id="KW-0378">Hydrolase</keyword>
<keyword evidence="8" id="KW-0862">Zinc</keyword>
<dbReference type="SMART" id="SM00342">
    <property type="entry name" value="HTH_ARAC"/>
    <property type="match status" value="1"/>
</dbReference>
<dbReference type="InterPro" id="IPR023170">
    <property type="entry name" value="HhH_base_excis_C"/>
</dbReference>
<dbReference type="InterPro" id="IPR018062">
    <property type="entry name" value="HTH_AraC-typ_CS"/>
</dbReference>
<keyword evidence="13" id="KW-0234">DNA repair</keyword>
<dbReference type="SMART" id="SM01009">
    <property type="entry name" value="AlkA_N"/>
    <property type="match status" value="1"/>
</dbReference>